<comment type="caution">
    <text evidence="1">The sequence shown here is derived from an EMBL/GenBank/DDBJ whole genome shotgun (WGS) entry which is preliminary data.</text>
</comment>
<dbReference type="EMBL" id="JACBZT010000001">
    <property type="protein sequence ID" value="NYJ07039.1"/>
    <property type="molecule type" value="Genomic_DNA"/>
</dbReference>
<accession>A0A853CJG6</accession>
<evidence type="ECO:0000313" key="2">
    <source>
        <dbReference type="Proteomes" id="UP000541969"/>
    </source>
</evidence>
<dbReference type="AlphaFoldDB" id="A0A853CJG6"/>
<name>A0A853CJG6_9ACTN</name>
<dbReference type="RefSeq" id="WP_179718577.1">
    <property type="nucleotide sequence ID" value="NZ_JACBZT010000001.1"/>
</dbReference>
<evidence type="ECO:0000313" key="1">
    <source>
        <dbReference type="EMBL" id="NYJ07039.1"/>
    </source>
</evidence>
<gene>
    <name evidence="1" type="ORF">GGQ55_003317</name>
</gene>
<proteinExistence type="predicted"/>
<organism evidence="1 2">
    <name type="scientific">Petropleomorpha daqingensis</name>
    <dbReference type="NCBI Taxonomy" id="2026353"/>
    <lineage>
        <taxon>Bacteria</taxon>
        <taxon>Bacillati</taxon>
        <taxon>Actinomycetota</taxon>
        <taxon>Actinomycetes</taxon>
        <taxon>Geodermatophilales</taxon>
        <taxon>Geodermatophilaceae</taxon>
        <taxon>Petropleomorpha</taxon>
    </lineage>
</organism>
<sequence length="172" mass="18449">MTGTFIIALLALVISTASLTWQVVQFILGASRPRVGLMIGGMNANGAVTAPVKGFRLEQLVRQGCSTPILAVQVQNRGRLAVSVTNWSISFDNKASYTLPSWQPNDRVSLPCRLEPGAEVTFLCPLDEVDAASRLLQASSKPPKWCQASASFGSGKTVRSRTHLPIPIRTSG</sequence>
<protein>
    <submittedName>
        <fullName evidence="1">Uncharacterized protein</fullName>
    </submittedName>
</protein>
<dbReference type="Proteomes" id="UP000541969">
    <property type="component" value="Unassembled WGS sequence"/>
</dbReference>
<keyword evidence="2" id="KW-1185">Reference proteome</keyword>
<reference evidence="1 2" key="1">
    <citation type="submission" date="2020-07" db="EMBL/GenBank/DDBJ databases">
        <title>Sequencing the genomes of 1000 actinobacteria strains.</title>
        <authorList>
            <person name="Klenk H.-P."/>
        </authorList>
    </citation>
    <scope>NUCLEOTIDE SEQUENCE [LARGE SCALE GENOMIC DNA]</scope>
    <source>
        <strain evidence="1 2">DSM 104001</strain>
    </source>
</reference>